<keyword evidence="2" id="KW-1185">Reference proteome</keyword>
<reference evidence="1 2" key="1">
    <citation type="submission" date="2023-08" db="EMBL/GenBank/DDBJ databases">
        <authorList>
            <person name="Park J.-S."/>
        </authorList>
    </citation>
    <scope>NUCLEOTIDE SEQUENCE [LARGE SCALE GENOMIC DNA]</scope>
    <source>
        <strain evidence="1 2">2205SS18-9</strain>
    </source>
</reference>
<dbReference type="RefSeq" id="WP_305989827.1">
    <property type="nucleotide sequence ID" value="NZ_JAVAMP010000001.1"/>
</dbReference>
<comment type="caution">
    <text evidence="1">The sequence shown here is derived from an EMBL/GenBank/DDBJ whole genome shotgun (WGS) entry which is preliminary data.</text>
</comment>
<evidence type="ECO:0000313" key="1">
    <source>
        <dbReference type="EMBL" id="MDP5272508.1"/>
    </source>
</evidence>
<dbReference type="InterPro" id="IPR024496">
    <property type="entry name" value="Spore_germ_GerPE"/>
</dbReference>
<protein>
    <submittedName>
        <fullName evidence="1">Spore germination protein GerPE</fullName>
    </submittedName>
</protein>
<dbReference type="Proteomes" id="UP001231941">
    <property type="component" value="Unassembled WGS sequence"/>
</dbReference>
<dbReference type="EMBL" id="JAVAMP010000001">
    <property type="protein sequence ID" value="MDP5272508.1"/>
    <property type="molecule type" value="Genomic_DNA"/>
</dbReference>
<organism evidence="1 2">
    <name type="scientific">Chengkuizengella axinellae</name>
    <dbReference type="NCBI Taxonomy" id="3064388"/>
    <lineage>
        <taxon>Bacteria</taxon>
        <taxon>Bacillati</taxon>
        <taxon>Bacillota</taxon>
        <taxon>Bacilli</taxon>
        <taxon>Bacillales</taxon>
        <taxon>Paenibacillaceae</taxon>
        <taxon>Chengkuizengella</taxon>
    </lineage>
</organism>
<evidence type="ECO:0000313" key="2">
    <source>
        <dbReference type="Proteomes" id="UP001231941"/>
    </source>
</evidence>
<name>A0ABT9IT44_9BACL</name>
<sequence>MRRTSVVERIKVISVTRSAIFQIGDSVNLKPRSLVYAVQRGVPVYFPYEGDFAQQELFKEPIPKLVVKEDVKTTFINENPNIYVDSIRILGMGGSSVLQVGSNCEIDTESKVINIRQFIKEDLESHAYMIPTSKKV</sequence>
<proteinExistence type="predicted"/>
<gene>
    <name evidence="1" type="ORF">Q5Y73_00150</name>
</gene>
<accession>A0ABT9IT44</accession>
<dbReference type="Pfam" id="PF10970">
    <property type="entry name" value="GerPE"/>
    <property type="match status" value="1"/>
</dbReference>